<feature type="binding site" evidence="8">
    <location>
        <position position="185"/>
    </location>
    <ligand>
        <name>substrate</name>
    </ligand>
</feature>
<dbReference type="PANTHER" id="PTHR22939">
    <property type="entry name" value="SERINE PROTEASE FAMILY S1C HTRA-RELATED"/>
    <property type="match status" value="1"/>
</dbReference>
<evidence type="ECO:0000256" key="9">
    <source>
        <dbReference type="SAM" id="MobiDB-lite"/>
    </source>
</evidence>
<evidence type="ECO:0000256" key="7">
    <source>
        <dbReference type="PIRSR" id="PIRSR611782-1"/>
    </source>
</evidence>
<comment type="similarity">
    <text evidence="1">Belongs to the peptidase S1C family.</text>
</comment>
<evidence type="ECO:0000256" key="3">
    <source>
        <dbReference type="ARBA" id="ARBA00022729"/>
    </source>
</evidence>
<keyword evidence="5" id="KW-0378">Hydrolase</keyword>
<comment type="caution">
    <text evidence="12">The sequence shown here is derived from an EMBL/GenBank/DDBJ whole genome shotgun (WGS) entry which is preliminary data.</text>
</comment>
<dbReference type="InterPro" id="IPR001478">
    <property type="entry name" value="PDZ"/>
</dbReference>
<dbReference type="GO" id="GO:0006508">
    <property type="term" value="P:proteolysis"/>
    <property type="evidence" value="ECO:0007669"/>
    <property type="project" value="UniProtKB-KW"/>
</dbReference>
<dbReference type="AlphaFoldDB" id="A0A5D0I849"/>
<keyword evidence="10" id="KW-0472">Membrane</keyword>
<keyword evidence="10" id="KW-0812">Transmembrane</keyword>
<sequence>MKKTVLVSIFVSLMISFSVIGGYHYLGKKEVAIKHINTTPNHKVLYAANAEGEITPLDFTKTTEKVLDAVVHISAKKMMPTGSNKMFQYRELPDPFREFFGEGPFGQFFGRKYYNGKPQEPNSPEENNKPKEMPVMGTGSGVIVNEKGYILTNNHVIQDADEIEVTLHDNGSYKATVIGTDPSTDLALLQIKKDDLIALPFVNSDDVQVGEWVLAVGNPFSLNSTVTAGIVSAKARNINVNQDKFAVESFIQTDAAINPGNSGGALVNLNGDLIGINTAIASRTGTYNGYGFAVPSNIASKVVEDLLNYGAVQRGMLGINIATLNGALAKEKEIDLTQGVYVASVGEGSAADEAGVKEGDVILKVDNRDVKASPELQELIALKRPGDEVALVVNREGKEKEFKVTLQNRIGSTKVKKKEHAKILNFLGAELEALEKEEAKKIGVDSGVKITSLYAGKLRKFTQVREGFIITHIDGHKVKSVKDVMDALENKQGGVMLEGVYEDMPGKYYYAIGVDS</sequence>
<feature type="active site" description="Charge relay system" evidence="7">
    <location>
        <position position="155"/>
    </location>
</feature>
<dbReference type="InterPro" id="IPR009003">
    <property type="entry name" value="Peptidase_S1_PA"/>
</dbReference>
<evidence type="ECO:0000313" key="12">
    <source>
        <dbReference type="EMBL" id="TYA78597.1"/>
    </source>
</evidence>
<feature type="domain" description="PDZ" evidence="11">
    <location>
        <begin position="306"/>
        <end position="397"/>
    </location>
</feature>
<dbReference type="NCBIfam" id="TIGR02037">
    <property type="entry name" value="degP_htrA_DO"/>
    <property type="match status" value="1"/>
</dbReference>
<keyword evidence="4" id="KW-0677">Repeat</keyword>
<evidence type="ECO:0000256" key="4">
    <source>
        <dbReference type="ARBA" id="ARBA00022737"/>
    </source>
</evidence>
<evidence type="ECO:0000256" key="8">
    <source>
        <dbReference type="PIRSR" id="PIRSR611782-2"/>
    </source>
</evidence>
<keyword evidence="13" id="KW-1185">Reference proteome</keyword>
<reference evidence="12 13" key="1">
    <citation type="submission" date="2019-08" db="EMBL/GenBank/DDBJ databases">
        <title>Seonamhaeicola sediminis sp. nov., isolated from marine sediment.</title>
        <authorList>
            <person name="Cao W.R."/>
        </authorList>
    </citation>
    <scope>NUCLEOTIDE SEQUENCE [LARGE SCALE GENOMIC DNA]</scope>
    <source>
        <strain evidence="12 13">B011</strain>
    </source>
</reference>
<gene>
    <name evidence="12" type="ORF">FUA24_09600</name>
</gene>
<feature type="region of interest" description="Disordered" evidence="9">
    <location>
        <begin position="114"/>
        <end position="134"/>
    </location>
</feature>
<dbReference type="InterPro" id="IPR001940">
    <property type="entry name" value="Peptidase_S1C"/>
</dbReference>
<keyword evidence="2" id="KW-0645">Protease</keyword>
<feature type="active site" description="Charge relay system" evidence="7">
    <location>
        <position position="185"/>
    </location>
</feature>
<dbReference type="SUPFAM" id="SSF50494">
    <property type="entry name" value="Trypsin-like serine proteases"/>
    <property type="match status" value="1"/>
</dbReference>
<evidence type="ECO:0000259" key="11">
    <source>
        <dbReference type="PROSITE" id="PS50106"/>
    </source>
</evidence>
<dbReference type="FunFam" id="2.40.10.10:FF:000001">
    <property type="entry name" value="Periplasmic serine protease DegS"/>
    <property type="match status" value="1"/>
</dbReference>
<organism evidence="12 13">
    <name type="scientific">Seonamhaeicola marinus</name>
    <dbReference type="NCBI Taxonomy" id="1912246"/>
    <lineage>
        <taxon>Bacteria</taxon>
        <taxon>Pseudomonadati</taxon>
        <taxon>Bacteroidota</taxon>
        <taxon>Flavobacteriia</taxon>
        <taxon>Flavobacteriales</taxon>
        <taxon>Flavobacteriaceae</taxon>
    </lineage>
</organism>
<dbReference type="SUPFAM" id="SSF50156">
    <property type="entry name" value="PDZ domain-like"/>
    <property type="match status" value="2"/>
</dbReference>
<dbReference type="Gene3D" id="2.30.42.10">
    <property type="match status" value="2"/>
</dbReference>
<keyword evidence="10" id="KW-1133">Transmembrane helix</keyword>
<dbReference type="PROSITE" id="PS50106">
    <property type="entry name" value="PDZ"/>
    <property type="match status" value="1"/>
</dbReference>
<accession>A0A5D0I849</accession>
<dbReference type="PANTHER" id="PTHR22939:SF129">
    <property type="entry name" value="SERINE PROTEASE HTRA2, MITOCHONDRIAL"/>
    <property type="match status" value="1"/>
</dbReference>
<dbReference type="InterPro" id="IPR036034">
    <property type="entry name" value="PDZ_sf"/>
</dbReference>
<dbReference type="OrthoDB" id="9758917at2"/>
<feature type="active site" description="Charge relay system" evidence="7">
    <location>
        <position position="262"/>
    </location>
</feature>
<dbReference type="GO" id="GO:0004252">
    <property type="term" value="F:serine-type endopeptidase activity"/>
    <property type="evidence" value="ECO:0007669"/>
    <property type="project" value="InterPro"/>
</dbReference>
<evidence type="ECO:0000256" key="10">
    <source>
        <dbReference type="SAM" id="Phobius"/>
    </source>
</evidence>
<proteinExistence type="inferred from homology"/>
<protein>
    <submittedName>
        <fullName evidence="12">Do family serine endopeptidase</fullName>
    </submittedName>
</protein>
<name>A0A5D0I849_9FLAO</name>
<dbReference type="PRINTS" id="PR00834">
    <property type="entry name" value="PROTEASES2C"/>
</dbReference>
<dbReference type="EMBL" id="VSDQ01000577">
    <property type="protein sequence ID" value="TYA78597.1"/>
    <property type="molecule type" value="Genomic_DNA"/>
</dbReference>
<evidence type="ECO:0000256" key="6">
    <source>
        <dbReference type="ARBA" id="ARBA00022825"/>
    </source>
</evidence>
<dbReference type="Proteomes" id="UP000323930">
    <property type="component" value="Unassembled WGS sequence"/>
</dbReference>
<feature type="binding site" evidence="8">
    <location>
        <position position="155"/>
    </location>
    <ligand>
        <name>substrate</name>
    </ligand>
</feature>
<dbReference type="RefSeq" id="WP_148541754.1">
    <property type="nucleotide sequence ID" value="NZ_VSDQ01000577.1"/>
</dbReference>
<dbReference type="Pfam" id="PF13180">
    <property type="entry name" value="PDZ_2"/>
    <property type="match status" value="1"/>
</dbReference>
<evidence type="ECO:0000256" key="1">
    <source>
        <dbReference type="ARBA" id="ARBA00010541"/>
    </source>
</evidence>
<evidence type="ECO:0000256" key="5">
    <source>
        <dbReference type="ARBA" id="ARBA00022801"/>
    </source>
</evidence>
<keyword evidence="6" id="KW-0720">Serine protease</keyword>
<feature type="binding site" evidence="8">
    <location>
        <begin position="260"/>
        <end position="262"/>
    </location>
    <ligand>
        <name>substrate</name>
    </ligand>
</feature>
<evidence type="ECO:0000256" key="2">
    <source>
        <dbReference type="ARBA" id="ARBA00022670"/>
    </source>
</evidence>
<dbReference type="InterPro" id="IPR011782">
    <property type="entry name" value="Pept_S1C_Do"/>
</dbReference>
<evidence type="ECO:0000313" key="13">
    <source>
        <dbReference type="Proteomes" id="UP000323930"/>
    </source>
</evidence>
<keyword evidence="3" id="KW-0732">Signal</keyword>
<dbReference type="Gene3D" id="2.40.10.120">
    <property type="match status" value="1"/>
</dbReference>
<dbReference type="Pfam" id="PF13365">
    <property type="entry name" value="Trypsin_2"/>
    <property type="match status" value="1"/>
</dbReference>
<dbReference type="SMART" id="SM00228">
    <property type="entry name" value="PDZ"/>
    <property type="match status" value="1"/>
</dbReference>
<feature type="transmembrane region" description="Helical" evidence="10">
    <location>
        <begin position="6"/>
        <end position="26"/>
    </location>
</feature>